<dbReference type="Proteomes" id="UP000798662">
    <property type="component" value="Chromosome 2"/>
</dbReference>
<protein>
    <submittedName>
        <fullName evidence="1">Uncharacterized protein</fullName>
    </submittedName>
</protein>
<gene>
    <name evidence="1" type="ORF">I4F81_006265</name>
</gene>
<evidence type="ECO:0000313" key="1">
    <source>
        <dbReference type="EMBL" id="KAK1863711.1"/>
    </source>
</evidence>
<comment type="caution">
    <text evidence="1">The sequence shown here is derived from an EMBL/GenBank/DDBJ whole genome shotgun (WGS) entry which is preliminary data.</text>
</comment>
<sequence length="579" mass="61474">MKKKASPRLVLLPPVPTAVVAVAVATAAAATLVSTLTTSGGAASWVVVAVAAAATAILTALVWPRVATDVLGLHGTSFPSPVDGRAWPLLGQLPQLLAESQANALAHQFVNWQQRIGWGVNYQIYVFGRRHVVLVDPDDVRAVTMRVDPPRDPGMLRHFGTPLSVDTLFLVPGARHDTARRLVHPFLSGAPTTECVLRVVNESLWGVHPQAVGAGGAQGGGATPFPRWAAHLDALADSGEPFDIDDISTSITIDVIETLLYSTSSDMADLATKKEWMLRLINDMTVLAGLPVPELLGSARMASLKKTGNNFLADFERLAARRQAAYADGSAAAQPPRDMLDIMLADLGQATGVYEGDRRRVAADLLFYLLAGYDTTAHSIAWTVHALLDNPEAEARLVAELKTALPPAGQPITAAHLSAMPYLDAVWKESLRLFPPAPNGTIRKLEADLRLPSNGNVIPAGTVLFIPVLPVHRNPTAYPSASAFDPARWLPPTAVGGGGHTPAAQRAARAHYMTFSSGPRACPGQNMAAVEAKAVLAVLFHRFSWSRVGDSAAVVMENAVTMRPAGLRVALRRRAAAAA</sequence>
<evidence type="ECO:0000313" key="2">
    <source>
        <dbReference type="Proteomes" id="UP000798662"/>
    </source>
</evidence>
<name>A0ACC3C187_PYRYE</name>
<dbReference type="EMBL" id="CM020619">
    <property type="protein sequence ID" value="KAK1863711.1"/>
    <property type="molecule type" value="Genomic_DNA"/>
</dbReference>
<accession>A0ACC3C187</accession>
<proteinExistence type="predicted"/>
<reference evidence="1" key="1">
    <citation type="submission" date="2019-11" db="EMBL/GenBank/DDBJ databases">
        <title>Nori genome reveals adaptations in red seaweeds to the harsh intertidal environment.</title>
        <authorList>
            <person name="Wang D."/>
            <person name="Mao Y."/>
        </authorList>
    </citation>
    <scope>NUCLEOTIDE SEQUENCE</scope>
    <source>
        <tissue evidence="1">Gametophyte</tissue>
    </source>
</reference>
<organism evidence="1 2">
    <name type="scientific">Pyropia yezoensis</name>
    <name type="common">Susabi-nori</name>
    <name type="synonym">Porphyra yezoensis</name>
    <dbReference type="NCBI Taxonomy" id="2788"/>
    <lineage>
        <taxon>Eukaryota</taxon>
        <taxon>Rhodophyta</taxon>
        <taxon>Bangiophyceae</taxon>
        <taxon>Bangiales</taxon>
        <taxon>Bangiaceae</taxon>
        <taxon>Pyropia</taxon>
    </lineage>
</organism>
<keyword evidence="2" id="KW-1185">Reference proteome</keyword>